<name>A0ABP8GVA4_9SPHI</name>
<gene>
    <name evidence="1" type="ORF">GCM10023149_35650</name>
</gene>
<keyword evidence="2" id="KW-1185">Reference proteome</keyword>
<sequence>MSTLQNQYIHDDAPVADTIIIAGRGSAPIEGDWDDEDDEVFDDLMADENDMNLIKTGADWLTRDEDDDDHLPEEELQ</sequence>
<accession>A0ABP8GVA4</accession>
<dbReference type="RefSeq" id="WP_345212503.1">
    <property type="nucleotide sequence ID" value="NZ_BAABFT010000010.1"/>
</dbReference>
<dbReference type="Proteomes" id="UP001500582">
    <property type="component" value="Unassembled WGS sequence"/>
</dbReference>
<organism evidence="1 2">
    <name type="scientific">Mucilaginibacter gynuensis</name>
    <dbReference type="NCBI Taxonomy" id="1302236"/>
    <lineage>
        <taxon>Bacteria</taxon>
        <taxon>Pseudomonadati</taxon>
        <taxon>Bacteroidota</taxon>
        <taxon>Sphingobacteriia</taxon>
        <taxon>Sphingobacteriales</taxon>
        <taxon>Sphingobacteriaceae</taxon>
        <taxon>Mucilaginibacter</taxon>
    </lineage>
</organism>
<protein>
    <submittedName>
        <fullName evidence="1">Uncharacterized protein</fullName>
    </submittedName>
</protein>
<dbReference type="EMBL" id="BAABFT010000010">
    <property type="protein sequence ID" value="GAA4330455.1"/>
    <property type="molecule type" value="Genomic_DNA"/>
</dbReference>
<comment type="caution">
    <text evidence="1">The sequence shown here is derived from an EMBL/GenBank/DDBJ whole genome shotgun (WGS) entry which is preliminary data.</text>
</comment>
<reference evidence="2" key="1">
    <citation type="journal article" date="2019" name="Int. J. Syst. Evol. Microbiol.">
        <title>The Global Catalogue of Microorganisms (GCM) 10K type strain sequencing project: providing services to taxonomists for standard genome sequencing and annotation.</title>
        <authorList>
            <consortium name="The Broad Institute Genomics Platform"/>
            <consortium name="The Broad Institute Genome Sequencing Center for Infectious Disease"/>
            <person name="Wu L."/>
            <person name="Ma J."/>
        </authorList>
    </citation>
    <scope>NUCLEOTIDE SEQUENCE [LARGE SCALE GENOMIC DNA]</scope>
    <source>
        <strain evidence="2">JCM 17705</strain>
    </source>
</reference>
<proteinExistence type="predicted"/>
<evidence type="ECO:0000313" key="2">
    <source>
        <dbReference type="Proteomes" id="UP001500582"/>
    </source>
</evidence>
<evidence type="ECO:0000313" key="1">
    <source>
        <dbReference type="EMBL" id="GAA4330455.1"/>
    </source>
</evidence>